<protein>
    <submittedName>
        <fullName evidence="1">Uncharacterized protein</fullName>
    </submittedName>
</protein>
<accession>V8QV35</accession>
<proteinExistence type="predicted"/>
<dbReference type="PATRIC" id="fig|1424334.3.peg.1898"/>
<dbReference type="AlphaFoldDB" id="V8QV35"/>
<reference evidence="1 2" key="1">
    <citation type="journal article" date="2014" name="Genome Announc.">
        <title>Draft Genome Sequence of Advenella kashmirensis Strain W13003, a Polycyclic Aromatic Hydrocarbon-Degrading Bacterium.</title>
        <authorList>
            <person name="Wang X."/>
            <person name="Jin D."/>
            <person name="Zhou L."/>
            <person name="Wu L."/>
            <person name="An W."/>
            <person name="Zhao L."/>
        </authorList>
    </citation>
    <scope>NUCLEOTIDE SEQUENCE [LARGE SCALE GENOMIC DNA]</scope>
    <source>
        <strain evidence="1 2">W13003</strain>
    </source>
</reference>
<sequence length="33" mass="3865">MREIQKIVPDNVLSSIESIFEMLRDIKQEMGLT</sequence>
<evidence type="ECO:0000313" key="2">
    <source>
        <dbReference type="Proteomes" id="UP000018733"/>
    </source>
</evidence>
<dbReference type="EMBL" id="AYXT01000009">
    <property type="protein sequence ID" value="ETF03502.1"/>
    <property type="molecule type" value="Genomic_DNA"/>
</dbReference>
<name>V8QV35_9BURK</name>
<dbReference type="Proteomes" id="UP000018733">
    <property type="component" value="Unassembled WGS sequence"/>
</dbReference>
<gene>
    <name evidence="1" type="ORF">W822_09460</name>
</gene>
<comment type="caution">
    <text evidence="1">The sequence shown here is derived from an EMBL/GenBank/DDBJ whole genome shotgun (WGS) entry which is preliminary data.</text>
</comment>
<evidence type="ECO:0000313" key="1">
    <source>
        <dbReference type="EMBL" id="ETF03502.1"/>
    </source>
</evidence>
<keyword evidence="2" id="KW-1185">Reference proteome</keyword>
<organism evidence="1 2">
    <name type="scientific">Advenella kashmirensis W13003</name>
    <dbReference type="NCBI Taxonomy" id="1424334"/>
    <lineage>
        <taxon>Bacteria</taxon>
        <taxon>Pseudomonadati</taxon>
        <taxon>Pseudomonadota</taxon>
        <taxon>Betaproteobacteria</taxon>
        <taxon>Burkholderiales</taxon>
        <taxon>Alcaligenaceae</taxon>
    </lineage>
</organism>
<dbReference type="HOGENOM" id="CLU_3380128_0_0_4"/>